<dbReference type="EMBL" id="BLXT01007365">
    <property type="protein sequence ID" value="GFO38839.1"/>
    <property type="molecule type" value="Genomic_DNA"/>
</dbReference>
<comment type="caution">
    <text evidence="1">The sequence shown here is derived from an EMBL/GenBank/DDBJ whole genome shotgun (WGS) entry which is preliminary data.</text>
</comment>
<dbReference type="AlphaFoldDB" id="A0AAV4D3W2"/>
<gene>
    <name evidence="1" type="ORF">PoB_006534400</name>
</gene>
<protein>
    <recommendedName>
        <fullName evidence="3">Odorant receptor</fullName>
    </recommendedName>
</protein>
<keyword evidence="2" id="KW-1185">Reference proteome</keyword>
<proteinExistence type="predicted"/>
<dbReference type="Proteomes" id="UP000735302">
    <property type="component" value="Unassembled WGS sequence"/>
</dbReference>
<evidence type="ECO:0008006" key="3">
    <source>
        <dbReference type="Google" id="ProtNLM"/>
    </source>
</evidence>
<accession>A0AAV4D3W2</accession>
<reference evidence="1 2" key="1">
    <citation type="journal article" date="2021" name="Elife">
        <title>Chloroplast acquisition without the gene transfer in kleptoplastic sea slugs, Plakobranchus ocellatus.</title>
        <authorList>
            <person name="Maeda T."/>
            <person name="Takahashi S."/>
            <person name="Yoshida T."/>
            <person name="Shimamura S."/>
            <person name="Takaki Y."/>
            <person name="Nagai Y."/>
            <person name="Toyoda A."/>
            <person name="Suzuki Y."/>
            <person name="Arimoto A."/>
            <person name="Ishii H."/>
            <person name="Satoh N."/>
            <person name="Nishiyama T."/>
            <person name="Hasebe M."/>
            <person name="Maruyama T."/>
            <person name="Minagawa J."/>
            <person name="Obokata J."/>
            <person name="Shigenobu S."/>
        </authorList>
    </citation>
    <scope>NUCLEOTIDE SEQUENCE [LARGE SCALE GENOMIC DNA]</scope>
</reference>
<name>A0AAV4D3W2_9GAST</name>
<sequence>MNLSQFWVDRAEHINRHMLERCIDQGTFSWSALGTIFSFTVRWHTSQKLAISYHITIYPWLVEVAFACLIPRCTTVMEPWVTDIRYPLNVSSRTTCFILIFLPVSLNMRYIMPLIFSKEIALYRIRYLNSPLGTDNPCIAGSPDPLFGG</sequence>
<evidence type="ECO:0000313" key="2">
    <source>
        <dbReference type="Proteomes" id="UP000735302"/>
    </source>
</evidence>
<evidence type="ECO:0000313" key="1">
    <source>
        <dbReference type="EMBL" id="GFO38839.1"/>
    </source>
</evidence>
<organism evidence="1 2">
    <name type="scientific">Plakobranchus ocellatus</name>
    <dbReference type="NCBI Taxonomy" id="259542"/>
    <lineage>
        <taxon>Eukaryota</taxon>
        <taxon>Metazoa</taxon>
        <taxon>Spiralia</taxon>
        <taxon>Lophotrochozoa</taxon>
        <taxon>Mollusca</taxon>
        <taxon>Gastropoda</taxon>
        <taxon>Heterobranchia</taxon>
        <taxon>Euthyneura</taxon>
        <taxon>Panpulmonata</taxon>
        <taxon>Sacoglossa</taxon>
        <taxon>Placobranchoidea</taxon>
        <taxon>Plakobranchidae</taxon>
        <taxon>Plakobranchus</taxon>
    </lineage>
</organism>